<dbReference type="HOGENOM" id="CLU_091705_7_4_0"/>
<organism evidence="6 7">
    <name type="scientific">Thermus thermophilus JL-18</name>
    <dbReference type="NCBI Taxonomy" id="798128"/>
    <lineage>
        <taxon>Bacteria</taxon>
        <taxon>Thermotogati</taxon>
        <taxon>Deinococcota</taxon>
        <taxon>Deinococci</taxon>
        <taxon>Thermales</taxon>
        <taxon>Thermaceae</taxon>
        <taxon>Thermus</taxon>
    </lineage>
</organism>
<reference evidence="6 7" key="1">
    <citation type="journal article" date="2013" name="Genome Announc.">
        <title>Whole Genome Sequencing of Thermus oshimai JL-2 and Thermus thermophilus JL-18, Incomplete Denitrifiers from the United States Great Basin.</title>
        <authorList>
            <person name="Murugapiran S.K."/>
            <person name="Huntemann M."/>
            <person name="Wei C.L."/>
            <person name="Han J."/>
            <person name="Detter J.C."/>
            <person name="Han C.S."/>
            <person name="Erkkila T.H."/>
            <person name="Teshima H."/>
            <person name="Chen A."/>
            <person name="Kyrpides N."/>
            <person name="Mavrommatis K."/>
            <person name="Markowitz V."/>
            <person name="Szeto E."/>
            <person name="Ivanova N."/>
            <person name="Pagani I."/>
            <person name="Lam J."/>
            <person name="McDonald A.I."/>
            <person name="Dodsworth J.A."/>
            <person name="Pati A."/>
            <person name="Goodwin L."/>
            <person name="Peters L."/>
            <person name="Pitluck S."/>
            <person name="Woyke T."/>
            <person name="Hedlund B.P."/>
        </authorList>
    </citation>
    <scope>NUCLEOTIDE SEQUENCE [LARGE SCALE GENOMIC DNA]</scope>
    <source>
        <strain evidence="6 7">JL-18</strain>
    </source>
</reference>
<dbReference type="Gene3D" id="3.30.1300.70">
    <property type="match status" value="1"/>
</dbReference>
<dbReference type="STRING" id="798128.TtJL18_0830"/>
<keyword evidence="4" id="KW-0998">Cell outer membrane</keyword>
<sequence>MRTGFTLIELLVVMALLALLLGLTYVPLTLAREKANLAAGQAYVRNVATRLEALRDPRGKLPTYLTDCMSGFGRRPSAVTECAITYPDPLSYVIEASLEGAAMGKIVYRSEDGTLTSLP</sequence>
<dbReference type="GO" id="GO:0042597">
    <property type="term" value="C:periplasmic space"/>
    <property type="evidence" value="ECO:0007669"/>
    <property type="project" value="UniProtKB-SubCell"/>
</dbReference>
<accession>H9ZQX2</accession>
<protein>
    <submittedName>
        <fullName evidence="6">Prepilin-type N-terminal cleavage/methylation domain-containing protein</fullName>
    </submittedName>
</protein>
<feature type="domain" description="Pilin A4" evidence="5">
    <location>
        <begin position="36"/>
        <end position="104"/>
    </location>
</feature>
<dbReference type="NCBIfam" id="TIGR02532">
    <property type="entry name" value="IV_pilin_GFxxxE"/>
    <property type="match status" value="1"/>
</dbReference>
<evidence type="ECO:0000256" key="1">
    <source>
        <dbReference type="ARBA" id="ARBA00004203"/>
    </source>
</evidence>
<dbReference type="RefSeq" id="WP_014629424.1">
    <property type="nucleotide sequence ID" value="NC_017587.1"/>
</dbReference>
<evidence type="ECO:0000256" key="2">
    <source>
        <dbReference type="ARBA" id="ARBA00004418"/>
    </source>
</evidence>
<evidence type="ECO:0000313" key="7">
    <source>
        <dbReference type="Proteomes" id="UP000007388"/>
    </source>
</evidence>
<dbReference type="PATRIC" id="fig|798128.4.peg.806"/>
<dbReference type="PROSITE" id="PS00409">
    <property type="entry name" value="PROKAR_NTER_METHYL"/>
    <property type="match status" value="1"/>
</dbReference>
<dbReference type="EMBL" id="CP003252">
    <property type="protein sequence ID" value="AFH38732.1"/>
    <property type="molecule type" value="Genomic_DNA"/>
</dbReference>
<dbReference type="Proteomes" id="UP000007388">
    <property type="component" value="Chromosome"/>
</dbReference>
<keyword evidence="4" id="KW-0472">Membrane</keyword>
<gene>
    <name evidence="6" type="ORF">TtJL18_0830</name>
</gene>
<dbReference type="AlphaFoldDB" id="H9ZQX2"/>
<evidence type="ECO:0000259" key="5">
    <source>
        <dbReference type="Pfam" id="PF18682"/>
    </source>
</evidence>
<dbReference type="GO" id="GO:0009279">
    <property type="term" value="C:cell outer membrane"/>
    <property type="evidence" value="ECO:0007669"/>
    <property type="project" value="UniProtKB-SubCell"/>
</dbReference>
<keyword evidence="3" id="KW-0574">Periplasm</keyword>
<evidence type="ECO:0000256" key="4">
    <source>
        <dbReference type="ARBA" id="ARBA00023237"/>
    </source>
</evidence>
<dbReference type="SUPFAM" id="SSF54523">
    <property type="entry name" value="Pili subunits"/>
    <property type="match status" value="1"/>
</dbReference>
<dbReference type="InterPro" id="IPR012902">
    <property type="entry name" value="N_methyl_site"/>
</dbReference>
<dbReference type="InterPro" id="IPR041050">
    <property type="entry name" value="PilA4"/>
</dbReference>
<evidence type="ECO:0000256" key="3">
    <source>
        <dbReference type="ARBA" id="ARBA00022764"/>
    </source>
</evidence>
<dbReference type="Pfam" id="PF07963">
    <property type="entry name" value="N_methyl"/>
    <property type="match status" value="1"/>
</dbReference>
<dbReference type="KEGG" id="ttl:TtJL18_0830"/>
<evidence type="ECO:0000313" key="6">
    <source>
        <dbReference type="EMBL" id="AFH38732.1"/>
    </source>
</evidence>
<proteinExistence type="predicted"/>
<comment type="subcellular location">
    <subcellularLocation>
        <location evidence="1">Cell outer membrane</location>
        <topology evidence="1">Single-pass membrane protein</topology>
    </subcellularLocation>
    <subcellularLocation>
        <location evidence="2">Periplasm</location>
    </subcellularLocation>
</comment>
<name>H9ZQX2_THETH</name>
<dbReference type="Pfam" id="PF18682">
    <property type="entry name" value="PilA4"/>
    <property type="match status" value="1"/>
</dbReference>
<dbReference type="InterPro" id="IPR045584">
    <property type="entry name" value="Pilin-like"/>
</dbReference>